<keyword evidence="2" id="KW-1185">Reference proteome</keyword>
<evidence type="ECO:0000313" key="1">
    <source>
        <dbReference type="EMBL" id="KJK73782.1"/>
    </source>
</evidence>
<gene>
    <name evidence="1" type="ORF">H634G_10958</name>
</gene>
<organism evidence="1 2">
    <name type="scientific">Metarhizium anisopliae BRIP 53293</name>
    <dbReference type="NCBI Taxonomy" id="1291518"/>
    <lineage>
        <taxon>Eukaryota</taxon>
        <taxon>Fungi</taxon>
        <taxon>Dikarya</taxon>
        <taxon>Ascomycota</taxon>
        <taxon>Pezizomycotina</taxon>
        <taxon>Sordariomycetes</taxon>
        <taxon>Hypocreomycetidae</taxon>
        <taxon>Hypocreales</taxon>
        <taxon>Clavicipitaceae</taxon>
        <taxon>Metarhizium</taxon>
    </lineage>
</organism>
<dbReference type="STRING" id="1291518.A0A0D9NIC5"/>
<dbReference type="Pfam" id="PF12013">
    <property type="entry name" value="OrsD"/>
    <property type="match status" value="1"/>
</dbReference>
<accession>A0A0D9NIC5</accession>
<dbReference type="InterPro" id="IPR022698">
    <property type="entry name" value="OrsD"/>
</dbReference>
<sequence>MANGYQGLAGQDLCTKAKWYDYNSRTRATDTTDSVVCTYDGTTDASTWMAEMENNDEIDDRFYPFVYDAVYPFLFCRLCKYAVLVPSTSDHLKDMHKDLPNRQRKVVRTATAQLQNMYVRQEEVDQFSLPSPSDAAIPYLRQPETDGIRCGECGWITRSTQRKRAHSRETHQGSGRLRWMSNVRCQQLFAKGPRSGWFEVERQEDVFSSEGTAWVHENDASYVGVTEDVTDVIDLATPTRTRSESGGLERRIESYIYSGQTGADSARKVDASWFAVAHSGVGCVLCAVRGFQLRCVDGVAGGAPGGSVSEARRSDAAAACGRCGLGNDWRADGRLQDERLVCAARMLGLWEQMKSIGASFGGGFDARRLATACTWLETGGKGSDDSRTVEQHKYETPRAKTVVTQNGQITPADEGEDKADLIVEEEISVDDMEAIMSSISGYEPVGSVYKRRADSDLASSPAAKSRRTEAKASYEAQVPYLFNGAMVAQVQRTGEGMRHEGMSQHELDAYEKWRGQYRSRDSRGEAAEVRRLHTTWTRSRGGRKCAVCWFGRRSGGGRWMAGAHVAEQCPGKGSTIWNSAMQHAKVIRTKVLAKSVVRGEEVDWPASSGCWRCGLPAWRCDSFEHIPGRFFRRKVPEACCQDEDMLRYIAGSVMAHFGAGAACVVAHVKESWAQEKVELGSADGIEWLQDNSGWTKPECSFFALVVLELEKFGNIARCT</sequence>
<protein>
    <submittedName>
        <fullName evidence="1">Uncharacterized protein</fullName>
    </submittedName>
</protein>
<dbReference type="AlphaFoldDB" id="A0A0D9NIC5"/>
<name>A0A0D9NIC5_METAN</name>
<evidence type="ECO:0000313" key="2">
    <source>
        <dbReference type="Proteomes" id="UP000054544"/>
    </source>
</evidence>
<proteinExistence type="predicted"/>
<dbReference type="Proteomes" id="UP000054544">
    <property type="component" value="Unassembled WGS sequence"/>
</dbReference>
<dbReference type="EMBL" id="KE384779">
    <property type="protein sequence ID" value="KJK73782.1"/>
    <property type="molecule type" value="Genomic_DNA"/>
</dbReference>
<reference evidence="2" key="1">
    <citation type="journal article" date="2014" name="BMC Genomics">
        <title>The genome sequence of the biocontrol fungus Metarhizium anisopliae and comparative genomics of Metarhizium species.</title>
        <authorList>
            <person name="Pattemore J.A."/>
            <person name="Hane J.K."/>
            <person name="Williams A.H."/>
            <person name="Wilson B.A."/>
            <person name="Stodart B.J."/>
            <person name="Ash G.J."/>
        </authorList>
    </citation>
    <scope>NUCLEOTIDE SEQUENCE [LARGE SCALE GENOMIC DNA]</scope>
    <source>
        <strain evidence="2">BRIP 53293</strain>
    </source>
</reference>